<evidence type="ECO:0000256" key="2">
    <source>
        <dbReference type="SAM" id="Phobius"/>
    </source>
</evidence>
<gene>
    <name evidence="3" type="ORF">PHISCL_07565</name>
</gene>
<proteinExistence type="predicted"/>
<keyword evidence="2" id="KW-0472">Membrane</keyword>
<organism evidence="3 4">
    <name type="scientific">Aspergillus sclerotialis</name>
    <dbReference type="NCBI Taxonomy" id="2070753"/>
    <lineage>
        <taxon>Eukaryota</taxon>
        <taxon>Fungi</taxon>
        <taxon>Dikarya</taxon>
        <taxon>Ascomycota</taxon>
        <taxon>Pezizomycotina</taxon>
        <taxon>Eurotiomycetes</taxon>
        <taxon>Eurotiomycetidae</taxon>
        <taxon>Eurotiales</taxon>
        <taxon>Aspergillaceae</taxon>
        <taxon>Aspergillus</taxon>
        <taxon>Aspergillus subgen. Polypaecilum</taxon>
    </lineage>
</organism>
<evidence type="ECO:0000313" key="4">
    <source>
        <dbReference type="Proteomes" id="UP000266188"/>
    </source>
</evidence>
<keyword evidence="4" id="KW-1185">Reference proteome</keyword>
<reference evidence="4" key="1">
    <citation type="submission" date="2017-02" db="EMBL/GenBank/DDBJ databases">
        <authorList>
            <person name="Tafer H."/>
            <person name="Lopandic K."/>
        </authorList>
    </citation>
    <scope>NUCLEOTIDE SEQUENCE [LARGE SCALE GENOMIC DNA]</scope>
    <source>
        <strain evidence="4">CBS 366.77</strain>
    </source>
</reference>
<feature type="transmembrane region" description="Helical" evidence="2">
    <location>
        <begin position="12"/>
        <end position="35"/>
    </location>
</feature>
<keyword evidence="2" id="KW-1133">Transmembrane helix</keyword>
<dbReference type="EMBL" id="MVGC01000339">
    <property type="protein sequence ID" value="RJE20093.1"/>
    <property type="molecule type" value="Genomic_DNA"/>
</dbReference>
<dbReference type="AlphaFoldDB" id="A0A3A2ZCS4"/>
<evidence type="ECO:0000313" key="3">
    <source>
        <dbReference type="EMBL" id="RJE20093.1"/>
    </source>
</evidence>
<comment type="caution">
    <text evidence="3">The sequence shown here is derived from an EMBL/GenBank/DDBJ whole genome shotgun (WGS) entry which is preliminary data.</text>
</comment>
<name>A0A3A2ZCS4_9EURO</name>
<keyword evidence="2" id="KW-0812">Transmembrane</keyword>
<sequence>MTTPGTLDFKSSTLIISLVLVPIVILICALALALACSEFWSSRPSPFSCFRCSSRKKTEKSRRNNTSDPRSSDSTEASGTFTPFDYGDPILPREHV</sequence>
<accession>A0A3A2ZCS4</accession>
<feature type="region of interest" description="Disordered" evidence="1">
    <location>
        <begin position="41"/>
        <end position="96"/>
    </location>
</feature>
<protein>
    <submittedName>
        <fullName evidence="3">Uncharacterized protein</fullName>
    </submittedName>
</protein>
<evidence type="ECO:0000256" key="1">
    <source>
        <dbReference type="SAM" id="MobiDB-lite"/>
    </source>
</evidence>
<feature type="compositionally biased region" description="Polar residues" evidence="1">
    <location>
        <begin position="64"/>
        <end position="81"/>
    </location>
</feature>
<dbReference type="Proteomes" id="UP000266188">
    <property type="component" value="Unassembled WGS sequence"/>
</dbReference>